<comment type="similarity">
    <text evidence="2">Belongs to the autoinducer-2 exporter (AI-2E) (TC 2.A.86) family.</text>
</comment>
<evidence type="ECO:0000256" key="8">
    <source>
        <dbReference type="SAM" id="Phobius"/>
    </source>
</evidence>
<organism evidence="9 10">
    <name type="scientific">Williamwhitmania taraxaci</name>
    <dbReference type="NCBI Taxonomy" id="1640674"/>
    <lineage>
        <taxon>Bacteria</taxon>
        <taxon>Pseudomonadati</taxon>
        <taxon>Bacteroidota</taxon>
        <taxon>Bacteroidia</taxon>
        <taxon>Bacteroidales</taxon>
        <taxon>Williamwhitmaniaceae</taxon>
        <taxon>Williamwhitmania</taxon>
    </lineage>
</organism>
<sequence length="368" mass="40546">MNKLARYVIGITLTAVICFLVWYFQGIVAYILISAVLSLIGKPLVDLLGKVPIYRWRIPRALSAAVTLMLLWFVIVLFFRIFIPLVANQATQLSSVNIPMLVETFSKPIAGVERFIQENIPAASSGFSVDVLIEQRISSVLNVAMLTNLFSSIASMLGNLFVAAFSISFITFFFLKDDKLFFEGLLLVFPEKYEENVTRALDSIKNLLTRYFIGIVLDVLCIITLVTVGHTIVGIPFTQALVIGLLAGVLNVIPYVGPILAALLGILIGVATNLETHSSTQLVHLAISMGIVYIVVDAIDAFFFQPFIYSSSVNAHPLEIFLVILVAGSVAGIAGMLLAIPFYTVLRVFAKEFFYNFRVVKKLTGRFS</sequence>
<dbReference type="Proteomes" id="UP000199452">
    <property type="component" value="Unassembled WGS sequence"/>
</dbReference>
<dbReference type="EMBL" id="FMYP01000030">
    <property type="protein sequence ID" value="SDC41549.1"/>
    <property type="molecule type" value="Genomic_DNA"/>
</dbReference>
<keyword evidence="7 8" id="KW-0472">Membrane</keyword>
<evidence type="ECO:0000313" key="9">
    <source>
        <dbReference type="EMBL" id="SDC41549.1"/>
    </source>
</evidence>
<name>A0A1G6LE85_9BACT</name>
<feature type="transmembrane region" description="Helical" evidence="8">
    <location>
        <begin position="7"/>
        <end position="24"/>
    </location>
</feature>
<dbReference type="STRING" id="1640674.SAMN05216323_103041"/>
<keyword evidence="5 8" id="KW-0812">Transmembrane</keyword>
<feature type="transmembrane region" description="Helical" evidence="8">
    <location>
        <begin position="149"/>
        <end position="175"/>
    </location>
</feature>
<dbReference type="Pfam" id="PF01594">
    <property type="entry name" value="AI-2E_transport"/>
    <property type="match status" value="1"/>
</dbReference>
<gene>
    <name evidence="9" type="ORF">SAMN05216323_103041</name>
</gene>
<keyword evidence="6 8" id="KW-1133">Transmembrane helix</keyword>
<proteinExistence type="inferred from homology"/>
<evidence type="ECO:0000256" key="2">
    <source>
        <dbReference type="ARBA" id="ARBA00009773"/>
    </source>
</evidence>
<feature type="transmembrane region" description="Helical" evidence="8">
    <location>
        <begin position="241"/>
        <end position="270"/>
    </location>
</feature>
<accession>A0A1G6LE85</accession>
<dbReference type="PANTHER" id="PTHR21716:SF53">
    <property type="entry name" value="PERMEASE PERM-RELATED"/>
    <property type="match status" value="1"/>
</dbReference>
<dbReference type="PANTHER" id="PTHR21716">
    <property type="entry name" value="TRANSMEMBRANE PROTEIN"/>
    <property type="match status" value="1"/>
</dbReference>
<evidence type="ECO:0000256" key="1">
    <source>
        <dbReference type="ARBA" id="ARBA00004651"/>
    </source>
</evidence>
<dbReference type="InterPro" id="IPR002549">
    <property type="entry name" value="AI-2E-like"/>
</dbReference>
<keyword evidence="3" id="KW-0813">Transport</keyword>
<protein>
    <submittedName>
        <fullName evidence="9">Predicted PurR-regulated permease PerM</fullName>
    </submittedName>
</protein>
<evidence type="ECO:0000256" key="3">
    <source>
        <dbReference type="ARBA" id="ARBA00022448"/>
    </source>
</evidence>
<keyword evidence="4" id="KW-1003">Cell membrane</keyword>
<evidence type="ECO:0000313" key="10">
    <source>
        <dbReference type="Proteomes" id="UP000199452"/>
    </source>
</evidence>
<dbReference type="AlphaFoldDB" id="A0A1G6LE85"/>
<evidence type="ECO:0000256" key="7">
    <source>
        <dbReference type="ARBA" id="ARBA00023136"/>
    </source>
</evidence>
<evidence type="ECO:0000256" key="4">
    <source>
        <dbReference type="ARBA" id="ARBA00022475"/>
    </source>
</evidence>
<evidence type="ECO:0000256" key="5">
    <source>
        <dbReference type="ARBA" id="ARBA00022692"/>
    </source>
</evidence>
<feature type="transmembrane region" description="Helical" evidence="8">
    <location>
        <begin position="30"/>
        <end position="49"/>
    </location>
</feature>
<feature type="transmembrane region" description="Helical" evidence="8">
    <location>
        <begin position="282"/>
        <end position="308"/>
    </location>
</feature>
<keyword evidence="10" id="KW-1185">Reference proteome</keyword>
<dbReference type="RefSeq" id="WP_092438237.1">
    <property type="nucleotide sequence ID" value="NZ_FMYP01000030.1"/>
</dbReference>
<feature type="transmembrane region" description="Helical" evidence="8">
    <location>
        <begin position="320"/>
        <end position="346"/>
    </location>
</feature>
<dbReference type="GO" id="GO:0005886">
    <property type="term" value="C:plasma membrane"/>
    <property type="evidence" value="ECO:0007669"/>
    <property type="project" value="UniProtKB-SubCell"/>
</dbReference>
<reference evidence="9 10" key="1">
    <citation type="submission" date="2016-09" db="EMBL/GenBank/DDBJ databases">
        <authorList>
            <person name="Capua I."/>
            <person name="De Benedictis P."/>
            <person name="Joannis T."/>
            <person name="Lombin L.H."/>
            <person name="Cattoli G."/>
        </authorList>
    </citation>
    <scope>NUCLEOTIDE SEQUENCE [LARGE SCALE GENOMIC DNA]</scope>
    <source>
        <strain evidence="9 10">A7P-90m</strain>
    </source>
</reference>
<dbReference type="OrthoDB" id="9793390at2"/>
<feature type="transmembrane region" description="Helical" evidence="8">
    <location>
        <begin position="61"/>
        <end position="83"/>
    </location>
</feature>
<evidence type="ECO:0000256" key="6">
    <source>
        <dbReference type="ARBA" id="ARBA00022989"/>
    </source>
</evidence>
<feature type="transmembrane region" description="Helical" evidence="8">
    <location>
        <begin position="211"/>
        <end position="235"/>
    </location>
</feature>
<comment type="subcellular location">
    <subcellularLocation>
        <location evidence="1">Cell membrane</location>
        <topology evidence="1">Multi-pass membrane protein</topology>
    </subcellularLocation>
</comment>